<sequence>MASPVYSTPEWYMSVKDQDVSSDLGRLTIFHHGFKQADSGTLLFAPIDFSTQSRAVLDVGTADGLWMRDVQAALPQPPEGEHTFLGTDVNASYFPTPATKNITYLRYDVKDPIPPAWLNSFDLINLRMVLIAAGSGAAQRAAVTEHTRALKPGGWIQIGDCDRVCPTPVAENPRYHDMWACVRAVCSASGVDALEPPKFKGWLEDAGLEQVQERMSMRAVGARNADEELGRAGTKADLMIAAAFVEGAKGEFES</sequence>
<reference evidence="1" key="1">
    <citation type="submission" date="2022-10" db="EMBL/GenBank/DDBJ databases">
        <title>Tapping the CABI collections for fungal endophytes: first genome assemblies for Collariella, Neodidymelliopsis, Ascochyta clinopodiicola, Didymella pomorum, Didymosphaeria variabile, Neocosmospora piperis and Neocucurbitaria cava.</title>
        <authorList>
            <person name="Hill R."/>
        </authorList>
    </citation>
    <scope>NUCLEOTIDE SEQUENCE</scope>
    <source>
        <strain evidence="1">IMI 355091</strain>
    </source>
</reference>
<dbReference type="OrthoDB" id="184880at2759"/>
<dbReference type="SUPFAM" id="SSF53335">
    <property type="entry name" value="S-adenosyl-L-methionine-dependent methyltransferases"/>
    <property type="match status" value="1"/>
</dbReference>
<proteinExistence type="predicted"/>
<organism evidence="1 2">
    <name type="scientific">Didymella pomorum</name>
    <dbReference type="NCBI Taxonomy" id="749634"/>
    <lineage>
        <taxon>Eukaryota</taxon>
        <taxon>Fungi</taxon>
        <taxon>Dikarya</taxon>
        <taxon>Ascomycota</taxon>
        <taxon>Pezizomycotina</taxon>
        <taxon>Dothideomycetes</taxon>
        <taxon>Pleosporomycetidae</taxon>
        <taxon>Pleosporales</taxon>
        <taxon>Pleosporineae</taxon>
        <taxon>Didymellaceae</taxon>
        <taxon>Didymella</taxon>
    </lineage>
</organism>
<dbReference type="AlphaFoldDB" id="A0A9W8ZD98"/>
<evidence type="ECO:0000313" key="1">
    <source>
        <dbReference type="EMBL" id="KAJ4403917.1"/>
    </source>
</evidence>
<dbReference type="Gene3D" id="3.40.50.150">
    <property type="entry name" value="Vaccinia Virus protein VP39"/>
    <property type="match status" value="1"/>
</dbReference>
<comment type="caution">
    <text evidence="1">The sequence shown here is derived from an EMBL/GenBank/DDBJ whole genome shotgun (WGS) entry which is preliminary data.</text>
</comment>
<dbReference type="CDD" id="cd02440">
    <property type="entry name" value="AdoMet_MTases"/>
    <property type="match status" value="1"/>
</dbReference>
<dbReference type="InterPro" id="IPR029063">
    <property type="entry name" value="SAM-dependent_MTases_sf"/>
</dbReference>
<evidence type="ECO:0000313" key="2">
    <source>
        <dbReference type="Proteomes" id="UP001140510"/>
    </source>
</evidence>
<protein>
    <recommendedName>
        <fullName evidence="3">Methyltransferase domain-containing protein</fullName>
    </recommendedName>
</protein>
<gene>
    <name evidence="1" type="ORF">N0V91_006219</name>
</gene>
<dbReference type="Proteomes" id="UP001140510">
    <property type="component" value="Unassembled WGS sequence"/>
</dbReference>
<keyword evidence="2" id="KW-1185">Reference proteome</keyword>
<accession>A0A9W8ZD98</accession>
<dbReference type="EMBL" id="JAPEVA010000047">
    <property type="protein sequence ID" value="KAJ4403917.1"/>
    <property type="molecule type" value="Genomic_DNA"/>
</dbReference>
<evidence type="ECO:0008006" key="3">
    <source>
        <dbReference type="Google" id="ProtNLM"/>
    </source>
</evidence>
<name>A0A9W8ZD98_9PLEO</name>